<evidence type="ECO:0000259" key="5">
    <source>
        <dbReference type="PROSITE" id="PS50089"/>
    </source>
</evidence>
<evidence type="ECO:0000313" key="6">
    <source>
        <dbReference type="EMBL" id="GAX19197.1"/>
    </source>
</evidence>
<dbReference type="InterPro" id="IPR001841">
    <property type="entry name" value="Znf_RING"/>
</dbReference>
<dbReference type="SMART" id="SM00184">
    <property type="entry name" value="RING"/>
    <property type="match status" value="1"/>
</dbReference>
<dbReference type="SUPFAM" id="SSF57850">
    <property type="entry name" value="RING/U-box"/>
    <property type="match status" value="1"/>
</dbReference>
<dbReference type="Gene3D" id="3.30.40.10">
    <property type="entry name" value="Zinc/RING finger domain, C3HC4 (zinc finger)"/>
    <property type="match status" value="1"/>
</dbReference>
<dbReference type="GO" id="GO:0008270">
    <property type="term" value="F:zinc ion binding"/>
    <property type="evidence" value="ECO:0007669"/>
    <property type="project" value="UniProtKB-KW"/>
</dbReference>
<name>A0A1Z5JYW9_FISSO</name>
<gene>
    <name evidence="6" type="ORF">FisN_4Lu589</name>
</gene>
<dbReference type="InterPro" id="IPR013083">
    <property type="entry name" value="Znf_RING/FYVE/PHD"/>
</dbReference>
<organism evidence="6 7">
    <name type="scientific">Fistulifera solaris</name>
    <name type="common">Oleaginous diatom</name>
    <dbReference type="NCBI Taxonomy" id="1519565"/>
    <lineage>
        <taxon>Eukaryota</taxon>
        <taxon>Sar</taxon>
        <taxon>Stramenopiles</taxon>
        <taxon>Ochrophyta</taxon>
        <taxon>Bacillariophyta</taxon>
        <taxon>Bacillariophyceae</taxon>
        <taxon>Bacillariophycidae</taxon>
        <taxon>Naviculales</taxon>
        <taxon>Naviculaceae</taxon>
        <taxon>Fistulifera</taxon>
    </lineage>
</organism>
<dbReference type="EMBL" id="BDSP01000136">
    <property type="protein sequence ID" value="GAX19197.1"/>
    <property type="molecule type" value="Genomic_DNA"/>
</dbReference>
<evidence type="ECO:0000256" key="3">
    <source>
        <dbReference type="ARBA" id="ARBA00022833"/>
    </source>
</evidence>
<dbReference type="PROSITE" id="PS00518">
    <property type="entry name" value="ZF_RING_1"/>
    <property type="match status" value="1"/>
</dbReference>
<keyword evidence="2 4" id="KW-0863">Zinc-finger</keyword>
<reference evidence="6 7" key="1">
    <citation type="journal article" date="2015" name="Plant Cell">
        <title>Oil accumulation by the oleaginous diatom Fistulifera solaris as revealed by the genome and transcriptome.</title>
        <authorList>
            <person name="Tanaka T."/>
            <person name="Maeda Y."/>
            <person name="Veluchamy A."/>
            <person name="Tanaka M."/>
            <person name="Abida H."/>
            <person name="Marechal E."/>
            <person name="Bowler C."/>
            <person name="Muto M."/>
            <person name="Sunaga Y."/>
            <person name="Tanaka M."/>
            <person name="Yoshino T."/>
            <person name="Taniguchi T."/>
            <person name="Fukuda Y."/>
            <person name="Nemoto M."/>
            <person name="Matsumoto M."/>
            <person name="Wong P.S."/>
            <person name="Aburatani S."/>
            <person name="Fujibuchi W."/>
        </authorList>
    </citation>
    <scope>NUCLEOTIDE SEQUENCE [LARGE SCALE GENOMIC DNA]</scope>
    <source>
        <strain evidence="6 7">JPCC DA0580</strain>
    </source>
</reference>
<dbReference type="Proteomes" id="UP000198406">
    <property type="component" value="Unassembled WGS sequence"/>
</dbReference>
<evidence type="ECO:0000256" key="1">
    <source>
        <dbReference type="ARBA" id="ARBA00022723"/>
    </source>
</evidence>
<keyword evidence="7" id="KW-1185">Reference proteome</keyword>
<dbReference type="InterPro" id="IPR017907">
    <property type="entry name" value="Znf_RING_CS"/>
</dbReference>
<dbReference type="PROSITE" id="PS50089">
    <property type="entry name" value="ZF_RING_2"/>
    <property type="match status" value="1"/>
</dbReference>
<dbReference type="AlphaFoldDB" id="A0A1Z5JYW9"/>
<keyword evidence="3" id="KW-0862">Zinc</keyword>
<keyword evidence="1" id="KW-0479">Metal-binding</keyword>
<protein>
    <recommendedName>
        <fullName evidence="5">RING-type domain-containing protein</fullName>
    </recommendedName>
</protein>
<evidence type="ECO:0000256" key="2">
    <source>
        <dbReference type="ARBA" id="ARBA00022771"/>
    </source>
</evidence>
<dbReference type="Pfam" id="PF13639">
    <property type="entry name" value="zf-RING_2"/>
    <property type="match status" value="1"/>
</dbReference>
<dbReference type="OrthoDB" id="49343at2759"/>
<proteinExistence type="predicted"/>
<feature type="domain" description="RING-type" evidence="5">
    <location>
        <begin position="8"/>
        <end position="52"/>
    </location>
</feature>
<accession>A0A1Z5JYW9</accession>
<evidence type="ECO:0000256" key="4">
    <source>
        <dbReference type="PROSITE-ProRule" id="PRU00175"/>
    </source>
</evidence>
<evidence type="ECO:0000313" key="7">
    <source>
        <dbReference type="Proteomes" id="UP000198406"/>
    </source>
</evidence>
<dbReference type="InParanoid" id="A0A1Z5JYW9"/>
<comment type="caution">
    <text evidence="6">The sequence shown here is derived from an EMBL/GenBank/DDBJ whole genome shotgun (WGS) entry which is preliminary data.</text>
</comment>
<sequence>MNTETNSCPICWHDLSHTAVQGPCGHAFCRPCLERVLLATAIPTQGLCPMCRQSTSLFDLQQEEKPLYPYNPDLSEMTPLMGLTYLLQDVANLHNGTSVMHNRLPARILFDESGAVITYGSTTRQTVKFQWHNPSRTMRLEDENGAGPLTLTFACDWRTIHRASAADKSIVGCIYRASEEIAMLTIPRTPPTYLSNTLFGNTFCQAKIVGLASYHFVSKDECYISYEHTTTAIWGTTDFSWVYLLVGRFWNDLARDEAVGIRNAF</sequence>